<dbReference type="AlphaFoldDB" id="A0A2U8BRY2"/>
<name>A0A2U8BRY2_9RICK</name>
<keyword evidence="3" id="KW-1185">Reference proteome</keyword>
<dbReference type="RefSeq" id="WP_108673136.1">
    <property type="nucleotide sequence ID" value="NZ_CP025989.1"/>
</dbReference>
<dbReference type="KEGG" id="fso:Fsol_00300"/>
<dbReference type="Proteomes" id="UP000244519">
    <property type="component" value="Chromosome"/>
</dbReference>
<protein>
    <submittedName>
        <fullName evidence="2">Uncharacterized protein</fullName>
    </submittedName>
</protein>
<dbReference type="EMBL" id="CP025989">
    <property type="protein sequence ID" value="AWD33099.1"/>
    <property type="molecule type" value="Genomic_DNA"/>
</dbReference>
<feature type="chain" id="PRO_5015912311" evidence="1">
    <location>
        <begin position="25"/>
        <end position="605"/>
    </location>
</feature>
<sequence length="605" mass="65189">MRKGFFRFATVAICGSFYTTLSSAAGTNSNPSVNKPQTTTEVIEITKAEKPQYGNGQALISNEMLNLNNSSNTTSIQDKAGSLSQQITVGKEEVKILVKPVLNVQYGAVMNDGIFKSADALLEEYDTTDKSDFFKKKVYPYNLMSPGNPSRWGDFSGLVNFNNVVVDVSVLHQGLKYGGNLSLYANVSRPTSGGGVMTAGEACVYCESVEHKIKVKAGSTVGVQNELLLSANNLAKGGMGLSGDLPFYIQYPAVAPYNQQYKNGSIYDSTKPITALFTLQPFVDSPSLPGPANIAPKANKISVTKIFEFSDISTTIGASFTPDTQVKGTLSSITSIPDGSLNGFQNVIGYGGKIAGRINADLEFEVSLVGEFCRKFNTICSVEKMKIIREDLGLKKDKDTITMQPKEDEEGNVRKLQKGNVTVEDIKFDIKEGETIIKDLELERNGGNAIAIGGLLTYKKKYALALGYGDYGSTGNFAAAKINGKVISNNAISISPTTGYYISAGASYTGNKNGVSITYLYGNANGLRQQQMYQVLTGMPKENFEDGNKSQFVSFAYDRKLLPIVSCYLSCDHFSLSSKQKNPTLQNGITGDSGWAVAVGLKLKG</sequence>
<proteinExistence type="predicted"/>
<evidence type="ECO:0000313" key="2">
    <source>
        <dbReference type="EMBL" id="AWD33099.1"/>
    </source>
</evidence>
<keyword evidence="1" id="KW-0732">Signal</keyword>
<accession>A0A2U8BRY2</accession>
<evidence type="ECO:0000313" key="3">
    <source>
        <dbReference type="Proteomes" id="UP000244519"/>
    </source>
</evidence>
<organism evidence="2 3">
    <name type="scientific">Candidatus Fokinia solitaria</name>
    <dbReference type="NCBI Taxonomy" id="1802984"/>
    <lineage>
        <taxon>Bacteria</taxon>
        <taxon>Pseudomonadati</taxon>
        <taxon>Pseudomonadota</taxon>
        <taxon>Alphaproteobacteria</taxon>
        <taxon>Rickettsiales</taxon>
        <taxon>Candidatus Midichloriaceae</taxon>
        <taxon>Candidatus Fokinia</taxon>
    </lineage>
</organism>
<feature type="signal peptide" evidence="1">
    <location>
        <begin position="1"/>
        <end position="24"/>
    </location>
</feature>
<reference evidence="2 3" key="1">
    <citation type="journal article" date="2018" name="Genome Biol. Evol.">
        <title>The Genome Sequence of "Candidatus Fokinia solitaria": Insights on Reductive Evolution in Rickettsiales.</title>
        <authorList>
            <person name="Floriano A.M."/>
            <person name="Castelli M."/>
            <person name="Krenek S."/>
            <person name="Berendonk T.U."/>
            <person name="Bazzocchi C."/>
            <person name="Petroni G."/>
            <person name="Sassera D."/>
        </authorList>
    </citation>
    <scope>NUCLEOTIDE SEQUENCE [LARGE SCALE GENOMIC DNA]</scope>
    <source>
        <strain evidence="2">Rio ETE_ALG 3VII</strain>
    </source>
</reference>
<gene>
    <name evidence="2" type="ORF">Fsol_00300</name>
</gene>
<evidence type="ECO:0000256" key="1">
    <source>
        <dbReference type="SAM" id="SignalP"/>
    </source>
</evidence>